<evidence type="ECO:0000256" key="1">
    <source>
        <dbReference type="ARBA" id="ARBA00022908"/>
    </source>
</evidence>
<dbReference type="EMBL" id="JABWGO010000012">
    <property type="protein sequence ID" value="NUW45566.1"/>
    <property type="molecule type" value="Genomic_DNA"/>
</dbReference>
<evidence type="ECO:0000256" key="4">
    <source>
        <dbReference type="PROSITE-ProRule" id="PRU01248"/>
    </source>
</evidence>
<evidence type="ECO:0000256" key="3">
    <source>
        <dbReference type="ARBA" id="ARBA00023172"/>
    </source>
</evidence>
<dbReference type="GO" id="GO:0015074">
    <property type="term" value="P:DNA integration"/>
    <property type="evidence" value="ECO:0007669"/>
    <property type="project" value="UniProtKB-KW"/>
</dbReference>
<accession>A0A7Y6IW96</accession>
<evidence type="ECO:0000313" key="7">
    <source>
        <dbReference type="EMBL" id="NUW45566.1"/>
    </source>
</evidence>
<dbReference type="Gene3D" id="1.10.150.130">
    <property type="match status" value="1"/>
</dbReference>
<keyword evidence="2 4" id="KW-0238">DNA-binding</keyword>
<name>A0A7Y6IW96_9ACTN</name>
<keyword evidence="1" id="KW-0229">DNA integration</keyword>
<dbReference type="PANTHER" id="PTHR30349:SF81">
    <property type="entry name" value="TYROSINE RECOMBINASE XERC"/>
    <property type="match status" value="1"/>
</dbReference>
<dbReference type="AlphaFoldDB" id="A0A7Y6IW96"/>
<dbReference type="InterPro" id="IPR004107">
    <property type="entry name" value="Integrase_SAM-like_N"/>
</dbReference>
<gene>
    <name evidence="7" type="ORF">HT134_36440</name>
</gene>
<dbReference type="Gene3D" id="1.10.443.10">
    <property type="entry name" value="Intergrase catalytic core"/>
    <property type="match status" value="1"/>
</dbReference>
<dbReference type="Proteomes" id="UP000546126">
    <property type="component" value="Unassembled WGS sequence"/>
</dbReference>
<feature type="domain" description="Tyr recombinase" evidence="5">
    <location>
        <begin position="145"/>
        <end position="326"/>
    </location>
</feature>
<dbReference type="InterPro" id="IPR050090">
    <property type="entry name" value="Tyrosine_recombinase_XerCD"/>
</dbReference>
<protein>
    <submittedName>
        <fullName evidence="7">Tyrosine-type recombinase/integrase</fullName>
    </submittedName>
</protein>
<dbReference type="InterPro" id="IPR013762">
    <property type="entry name" value="Integrase-like_cat_sf"/>
</dbReference>
<keyword evidence="8" id="KW-1185">Reference proteome</keyword>
<evidence type="ECO:0000256" key="2">
    <source>
        <dbReference type="ARBA" id="ARBA00023125"/>
    </source>
</evidence>
<dbReference type="Pfam" id="PF00589">
    <property type="entry name" value="Phage_integrase"/>
    <property type="match status" value="1"/>
</dbReference>
<dbReference type="InterPro" id="IPR010998">
    <property type="entry name" value="Integrase_recombinase_N"/>
</dbReference>
<evidence type="ECO:0000259" key="6">
    <source>
        <dbReference type="PROSITE" id="PS51900"/>
    </source>
</evidence>
<dbReference type="SUPFAM" id="SSF56349">
    <property type="entry name" value="DNA breaking-rejoining enzymes"/>
    <property type="match status" value="1"/>
</dbReference>
<feature type="domain" description="Core-binding (CB)" evidence="6">
    <location>
        <begin position="37"/>
        <end position="123"/>
    </location>
</feature>
<dbReference type="PROSITE" id="PS51900">
    <property type="entry name" value="CB"/>
    <property type="match status" value="1"/>
</dbReference>
<organism evidence="7 8">
    <name type="scientific">Nonomuraea rhodomycinica</name>
    <dbReference type="NCBI Taxonomy" id="1712872"/>
    <lineage>
        <taxon>Bacteria</taxon>
        <taxon>Bacillati</taxon>
        <taxon>Actinomycetota</taxon>
        <taxon>Actinomycetes</taxon>
        <taxon>Streptosporangiales</taxon>
        <taxon>Streptosporangiaceae</taxon>
        <taxon>Nonomuraea</taxon>
    </lineage>
</organism>
<evidence type="ECO:0000313" key="8">
    <source>
        <dbReference type="Proteomes" id="UP000546126"/>
    </source>
</evidence>
<proteinExistence type="predicted"/>
<dbReference type="GO" id="GO:0006310">
    <property type="term" value="P:DNA recombination"/>
    <property type="evidence" value="ECO:0007669"/>
    <property type="project" value="UniProtKB-KW"/>
</dbReference>
<keyword evidence="3" id="KW-0233">DNA recombination</keyword>
<comment type="caution">
    <text evidence="7">The sequence shown here is derived from an EMBL/GenBank/DDBJ whole genome shotgun (WGS) entry which is preliminary data.</text>
</comment>
<dbReference type="RefSeq" id="WP_175605025.1">
    <property type="nucleotide sequence ID" value="NZ_JABWGO010000012.1"/>
</dbReference>
<dbReference type="PROSITE" id="PS51898">
    <property type="entry name" value="TYR_RECOMBINASE"/>
    <property type="match status" value="1"/>
</dbReference>
<dbReference type="PANTHER" id="PTHR30349">
    <property type="entry name" value="PHAGE INTEGRASE-RELATED"/>
    <property type="match status" value="1"/>
</dbReference>
<reference evidence="7 8" key="1">
    <citation type="submission" date="2020-06" db="EMBL/GenBank/DDBJ databases">
        <authorList>
            <person name="Chanama M."/>
        </authorList>
    </citation>
    <scope>NUCLEOTIDE SEQUENCE [LARGE SCALE GENOMIC DNA]</scope>
    <source>
        <strain evidence="7 8">TBRC6557</strain>
    </source>
</reference>
<dbReference type="Pfam" id="PF02899">
    <property type="entry name" value="Phage_int_SAM_1"/>
    <property type="match status" value="1"/>
</dbReference>
<sequence>MIHDAAALTPLADSPIPLRGRPPARDDRALVELMHAAGMTPLAVASTAAWLDGEKRASPSTRASYVTDLGWWLHYLHARGLDPADVHPLEADRYAAALRAAGLADSTRARRLAAVSSWYRYLVRAGAAQRNPLLDMERPAVEDVSKTRSLSKDELDRMLAHSRQYETARTYALLCLLVVTACRVGGVVAVGVDALGYDKGNRVIDLPVKGRGGTKTKRFIIPPYASVALDAYLVERGAKPGPLFSTSTGRPIDQPYVYRLVRRIAKAAGVPQWESLSPHSVRHSIATYLLEQHPLHVVQDLLGHADPRTTRRYDRARGLLDRSPAYALGAAFAQGEAQHLKVGVDG</sequence>
<dbReference type="InterPro" id="IPR044068">
    <property type="entry name" value="CB"/>
</dbReference>
<dbReference type="InterPro" id="IPR002104">
    <property type="entry name" value="Integrase_catalytic"/>
</dbReference>
<dbReference type="InterPro" id="IPR011010">
    <property type="entry name" value="DNA_brk_join_enz"/>
</dbReference>
<dbReference type="GO" id="GO:0003677">
    <property type="term" value="F:DNA binding"/>
    <property type="evidence" value="ECO:0007669"/>
    <property type="project" value="UniProtKB-UniRule"/>
</dbReference>
<evidence type="ECO:0000259" key="5">
    <source>
        <dbReference type="PROSITE" id="PS51898"/>
    </source>
</evidence>